<keyword evidence="4 8" id="KW-0255">Endonuclease</keyword>
<comment type="subunit">
    <text evidence="8">Homodimer, forms a heterotetramer with a Cas1 homodimer.</text>
</comment>
<dbReference type="GO" id="GO:0004521">
    <property type="term" value="F:RNA endonuclease activity"/>
    <property type="evidence" value="ECO:0007669"/>
    <property type="project" value="InterPro"/>
</dbReference>
<keyword evidence="3 8" id="KW-0479">Metal-binding</keyword>
<dbReference type="KEGG" id="smr:Smar_0316"/>
<dbReference type="PANTHER" id="PTHR34405">
    <property type="entry name" value="CRISPR-ASSOCIATED ENDORIBONUCLEASE CAS2"/>
    <property type="match status" value="1"/>
</dbReference>
<evidence type="ECO:0000256" key="8">
    <source>
        <dbReference type="HAMAP-Rule" id="MF_01471"/>
    </source>
</evidence>
<dbReference type="Gene3D" id="3.30.70.240">
    <property type="match status" value="1"/>
</dbReference>
<evidence type="ECO:0000256" key="2">
    <source>
        <dbReference type="ARBA" id="ARBA00022722"/>
    </source>
</evidence>
<reference evidence="9 10" key="2">
    <citation type="journal article" date="2009" name="Stand. Genomic Sci.">
        <title>Complete genome sequence of Staphylothermus marinus Stetter and Fiala 1986 type strain F1.</title>
        <authorList>
            <person name="Anderson I.J."/>
            <person name="Sun H."/>
            <person name="Lapidus A."/>
            <person name="Copeland A."/>
            <person name="Glavina Del Rio T."/>
            <person name="Tice H."/>
            <person name="Dalin E."/>
            <person name="Lucas S."/>
            <person name="Barry K."/>
            <person name="Land M."/>
            <person name="Richardson P."/>
            <person name="Huber H."/>
            <person name="Kyrpides N.C."/>
        </authorList>
    </citation>
    <scope>NUCLEOTIDE SEQUENCE [LARGE SCALE GENOMIC DNA]</scope>
    <source>
        <strain evidence="10">ATCC 43588 / DSM 3639 / JCM 9404 / F1</strain>
    </source>
</reference>
<keyword evidence="5 8" id="KW-0378">Hydrolase</keyword>
<keyword evidence="2 8" id="KW-0540">Nuclease</keyword>
<evidence type="ECO:0000313" key="10">
    <source>
        <dbReference type="Proteomes" id="UP000000254"/>
    </source>
</evidence>
<dbReference type="EMBL" id="CP000575">
    <property type="protein sequence ID" value="ABN69429.1"/>
    <property type="molecule type" value="Genomic_DNA"/>
</dbReference>
<dbReference type="HOGENOM" id="CLU_161124_2_1_2"/>
<accession>A3DLB9</accession>
<dbReference type="GO" id="GO:0051607">
    <property type="term" value="P:defense response to virus"/>
    <property type="evidence" value="ECO:0007669"/>
    <property type="project" value="UniProtKB-UniRule"/>
</dbReference>
<dbReference type="EC" id="3.1.-.-" evidence="8"/>
<evidence type="ECO:0000256" key="3">
    <source>
        <dbReference type="ARBA" id="ARBA00022723"/>
    </source>
</evidence>
<keyword evidence="10" id="KW-1185">Reference proteome</keyword>
<evidence type="ECO:0000256" key="4">
    <source>
        <dbReference type="ARBA" id="ARBA00022759"/>
    </source>
</evidence>
<comment type="similarity">
    <text evidence="8">Belongs to the CRISPR-associated endoribonuclease Cas2 protein family.</text>
</comment>
<comment type="function">
    <text evidence="8">CRISPR (clustered regularly interspaced short palindromic repeat), is an adaptive immune system that provides protection against mobile genetic elements (viruses, transposable elements and conjugative plasmids). CRISPR clusters contain sequences complementary to antecedent mobile elements and target invading nucleic acids. CRISPR clusters are transcribed and processed into CRISPR RNA (crRNA). Functions as a ssRNA-specific endoribonuclease. Involved in the integration of spacer DNA into the CRISPR cassette.</text>
</comment>
<evidence type="ECO:0000256" key="7">
    <source>
        <dbReference type="ARBA" id="ARBA00023118"/>
    </source>
</evidence>
<sequence length="88" mass="10176">MKTLIVYDISSTKLRSKVAEILKDWGLTRIQLSAFIGELTPQERNDLAEYLKRLPLSERDKIDIFPICIKDLKLHMRIVKGSIKHGEP</sequence>
<dbReference type="GO" id="GO:0016787">
    <property type="term" value="F:hydrolase activity"/>
    <property type="evidence" value="ECO:0007669"/>
    <property type="project" value="UniProtKB-KW"/>
</dbReference>
<dbReference type="HAMAP" id="MF_01471">
    <property type="entry name" value="Cas2"/>
    <property type="match status" value="1"/>
</dbReference>
<dbReference type="Pfam" id="PF09827">
    <property type="entry name" value="CRISPR_Cas2"/>
    <property type="match status" value="1"/>
</dbReference>
<protein>
    <recommendedName>
        <fullName evidence="8">CRISPR-associated endoribonuclease Cas2</fullName>
        <ecNumber evidence="8">3.1.-.-</ecNumber>
    </recommendedName>
</protein>
<dbReference type="RefSeq" id="WP_011838620.1">
    <property type="nucleotide sequence ID" value="NC_009033.1"/>
</dbReference>
<dbReference type="SUPFAM" id="SSF143430">
    <property type="entry name" value="TTP0101/SSO1404-like"/>
    <property type="match status" value="1"/>
</dbReference>
<reference evidence="10" key="1">
    <citation type="journal article" date="2009" name="BMC Genomics">
        <title>The complete genome sequence of Staphylothermus marinus reveals differences in sulfur metabolism among heterotrophic Crenarchaeota.</title>
        <authorList>
            <person name="Anderson I.J."/>
            <person name="Dharmarajan L."/>
            <person name="Rodriguez J."/>
            <person name="Hooper S."/>
            <person name="Porat I."/>
            <person name="Ulrich L.E."/>
            <person name="Elkins J.G."/>
            <person name="Mavromatis K."/>
            <person name="Sun H."/>
            <person name="Land M."/>
            <person name="Lapidus A."/>
            <person name="Lucas S."/>
            <person name="Barry K."/>
            <person name="Huber H."/>
            <person name="Zhulin I.B."/>
            <person name="Whitman W.B."/>
            <person name="Mukhopadhyay B."/>
            <person name="Woese C."/>
            <person name="Bristow J."/>
            <person name="Kyrpides N."/>
        </authorList>
    </citation>
    <scope>NUCLEOTIDE SEQUENCE [LARGE SCALE GENOMIC DNA]</scope>
    <source>
        <strain evidence="10">ATCC 43588 / DSM 3639 / JCM 9404 / F1</strain>
    </source>
</reference>
<gene>
    <name evidence="8" type="primary">cas2</name>
    <name evidence="9" type="ordered locus">Smar_0316</name>
</gene>
<dbReference type="GeneID" id="4907039"/>
<dbReference type="InterPro" id="IPR019199">
    <property type="entry name" value="Virulence_VapD/CRISPR_Cas2"/>
</dbReference>
<evidence type="ECO:0000256" key="6">
    <source>
        <dbReference type="ARBA" id="ARBA00022842"/>
    </source>
</evidence>
<proteinExistence type="inferred from homology"/>
<dbReference type="GO" id="GO:0043571">
    <property type="term" value="P:maintenance of CRISPR repeat elements"/>
    <property type="evidence" value="ECO:0007669"/>
    <property type="project" value="UniProtKB-UniRule"/>
</dbReference>
<dbReference type="eggNOG" id="arCOG04194">
    <property type="taxonomic scope" value="Archaea"/>
</dbReference>
<dbReference type="CDD" id="cd09725">
    <property type="entry name" value="Cas2_I_II_III"/>
    <property type="match status" value="1"/>
</dbReference>
<dbReference type="PANTHER" id="PTHR34405:SF3">
    <property type="entry name" value="CRISPR-ASSOCIATED ENDORIBONUCLEASE CAS2 3"/>
    <property type="match status" value="1"/>
</dbReference>
<keyword evidence="7 8" id="KW-0051">Antiviral defense</keyword>
<evidence type="ECO:0000256" key="5">
    <source>
        <dbReference type="ARBA" id="ARBA00022801"/>
    </source>
</evidence>
<organism evidence="9 10">
    <name type="scientific">Staphylothermus marinus (strain ATCC 43588 / DSM 3639 / JCM 9404 / F1)</name>
    <dbReference type="NCBI Taxonomy" id="399550"/>
    <lineage>
        <taxon>Archaea</taxon>
        <taxon>Thermoproteota</taxon>
        <taxon>Thermoprotei</taxon>
        <taxon>Desulfurococcales</taxon>
        <taxon>Desulfurococcaceae</taxon>
        <taxon>Staphylothermus</taxon>
    </lineage>
</organism>
<evidence type="ECO:0000256" key="1">
    <source>
        <dbReference type="ARBA" id="ARBA00001946"/>
    </source>
</evidence>
<feature type="binding site" evidence="8">
    <location>
        <position position="8"/>
    </location>
    <ligand>
        <name>Mg(2+)</name>
        <dbReference type="ChEBI" id="CHEBI:18420"/>
        <note>catalytic</note>
    </ligand>
</feature>
<dbReference type="OrthoDB" id="75992at2157"/>
<dbReference type="STRING" id="399550.Smar_0316"/>
<dbReference type="NCBIfam" id="TIGR01573">
    <property type="entry name" value="cas2"/>
    <property type="match status" value="1"/>
</dbReference>
<name>A3DLB9_STAMF</name>
<dbReference type="Proteomes" id="UP000000254">
    <property type="component" value="Chromosome"/>
</dbReference>
<evidence type="ECO:0000313" key="9">
    <source>
        <dbReference type="EMBL" id="ABN69429.1"/>
    </source>
</evidence>
<dbReference type="AlphaFoldDB" id="A3DLB9"/>
<comment type="cofactor">
    <cofactor evidence="1 8">
        <name>Mg(2+)</name>
        <dbReference type="ChEBI" id="CHEBI:18420"/>
    </cofactor>
</comment>
<keyword evidence="6 8" id="KW-0460">Magnesium</keyword>
<dbReference type="GO" id="GO:0046872">
    <property type="term" value="F:metal ion binding"/>
    <property type="evidence" value="ECO:0007669"/>
    <property type="project" value="UniProtKB-UniRule"/>
</dbReference>
<dbReference type="InterPro" id="IPR021127">
    <property type="entry name" value="CRISPR_associated_Cas2"/>
</dbReference>